<reference evidence="2" key="1">
    <citation type="journal article" date="2021" name="Sci. Adv.">
        <title>The American lobster genome reveals insights on longevity, neural, and immune adaptations.</title>
        <authorList>
            <person name="Polinski J.M."/>
            <person name="Zimin A.V."/>
            <person name="Clark K.F."/>
            <person name="Kohn A.B."/>
            <person name="Sadowski N."/>
            <person name="Timp W."/>
            <person name="Ptitsyn A."/>
            <person name="Khanna P."/>
            <person name="Romanova D.Y."/>
            <person name="Williams P."/>
            <person name="Greenwood S.J."/>
            <person name="Moroz L.L."/>
            <person name="Walt D.R."/>
            <person name="Bodnar A.G."/>
        </authorList>
    </citation>
    <scope>NUCLEOTIDE SEQUENCE</scope>
    <source>
        <strain evidence="2">GMGI-L3</strain>
    </source>
</reference>
<accession>A0A8J5MZW4</accession>
<feature type="compositionally biased region" description="Polar residues" evidence="1">
    <location>
        <begin position="623"/>
        <end position="633"/>
    </location>
</feature>
<evidence type="ECO:0000256" key="1">
    <source>
        <dbReference type="SAM" id="MobiDB-lite"/>
    </source>
</evidence>
<sequence>MADRINAHQVTEYTLHILLKKTCAVYMESMEPGDLPQAFVDWCPRGVKRIPSSRSLRAANFPLYVDSMTKLAPWFFSLAHANHARRVSIHIRYLAHEQNNGIVKSDRETVGLIPNPEALRRWMLAGPQVMRITAEFEASIEGMYRRMASETRQHEQSKNTQAIFTQYIKSLAEEKGAGTINTYYTPNQEEKAVQVKPASTVSSLKSDISLISRLYIACQSQHGNLDDLFRHENQACPSPLSISQLSKLRLGTKSDHLRCLERGIDLNDEYRKNSIKSHTRSKCGKGIRRRIDASANLSGNWKQFLRITANKVEFFAFLATHITRLPPNDTSSLAPCDHEEANTRIILQVSDAVNESLKILLRTVDTDVVVLVMVAAAKINIQELWVSFGTGQHDIAASLVPEKSQALPVFHAYIGDFAVLERFTILVYDHTNIMMNIDAARQELFTEKGRSMDVILLTRAALLEQHTKRAVYLGTGGTPVHLVRVYTASRSRNCCSRCGLTTFAVGRGLTAVAVGRGFTTVEVGRRLTAVAGSQAYNLCSRNLEESHKGLKGLEESHGCFRSFEESHDSFRSFEESHEGLRGLEESHGCFRSLDESHGCLRSRRCEGLTGVSVGRKGTHKGLSRSTVRGDSQASQNVRFARGLAVILVSWGSRVPQQSEGEGGSQVSSSKGCVGPQQIKASLIN</sequence>
<name>A0A8J5MZW4_HOMAM</name>
<dbReference type="PANTHER" id="PTHR47018">
    <property type="entry name" value="CXC DOMAIN-CONTAINING PROTEIN-RELATED"/>
    <property type="match status" value="1"/>
</dbReference>
<comment type="caution">
    <text evidence="2">The sequence shown here is derived from an EMBL/GenBank/DDBJ whole genome shotgun (WGS) entry which is preliminary data.</text>
</comment>
<dbReference type="PANTHER" id="PTHR47018:SF1">
    <property type="entry name" value="TESMIN_TSO1-LIKE CXC DOMAIN-CONTAINING PROTEIN"/>
    <property type="match status" value="1"/>
</dbReference>
<evidence type="ECO:0000313" key="2">
    <source>
        <dbReference type="EMBL" id="KAG7169789.1"/>
    </source>
</evidence>
<keyword evidence="3" id="KW-1185">Reference proteome</keyword>
<dbReference type="EMBL" id="JAHLQT010015512">
    <property type="protein sequence ID" value="KAG7169789.1"/>
    <property type="molecule type" value="Genomic_DNA"/>
</dbReference>
<feature type="region of interest" description="Disordered" evidence="1">
    <location>
        <begin position="614"/>
        <end position="633"/>
    </location>
</feature>
<evidence type="ECO:0000313" key="3">
    <source>
        <dbReference type="Proteomes" id="UP000747542"/>
    </source>
</evidence>
<gene>
    <name evidence="2" type="ORF">Hamer_G018045</name>
</gene>
<dbReference type="Proteomes" id="UP000747542">
    <property type="component" value="Unassembled WGS sequence"/>
</dbReference>
<dbReference type="AlphaFoldDB" id="A0A8J5MZW4"/>
<organism evidence="2 3">
    <name type="scientific">Homarus americanus</name>
    <name type="common">American lobster</name>
    <dbReference type="NCBI Taxonomy" id="6706"/>
    <lineage>
        <taxon>Eukaryota</taxon>
        <taxon>Metazoa</taxon>
        <taxon>Ecdysozoa</taxon>
        <taxon>Arthropoda</taxon>
        <taxon>Crustacea</taxon>
        <taxon>Multicrustacea</taxon>
        <taxon>Malacostraca</taxon>
        <taxon>Eumalacostraca</taxon>
        <taxon>Eucarida</taxon>
        <taxon>Decapoda</taxon>
        <taxon>Pleocyemata</taxon>
        <taxon>Astacidea</taxon>
        <taxon>Nephropoidea</taxon>
        <taxon>Nephropidae</taxon>
        <taxon>Homarus</taxon>
    </lineage>
</organism>
<proteinExistence type="predicted"/>
<protein>
    <submittedName>
        <fullName evidence="2">Uncharacterized protein</fullName>
    </submittedName>
</protein>